<accession>A0AAD3MSN5</accession>
<evidence type="ECO:0000313" key="2">
    <source>
        <dbReference type="EMBL" id="GLD59261.1"/>
    </source>
</evidence>
<evidence type="ECO:0000256" key="1">
    <source>
        <dbReference type="SAM" id="MobiDB-lite"/>
    </source>
</evidence>
<keyword evidence="3" id="KW-1185">Reference proteome</keyword>
<comment type="caution">
    <text evidence="2">The sequence shown here is derived from an EMBL/GenBank/DDBJ whole genome shotgun (WGS) entry which is preliminary data.</text>
</comment>
<name>A0AAD3MSN5_LATJO</name>
<sequence length="74" mass="8413">MIMCLSRERRRVSQLLSKFGSTPSTPSRSKSSDNFLGREEKILRNEDDQQSEERKADRGIAVEEKACEAAVQLL</sequence>
<dbReference type="EMBL" id="BRZM01000037">
    <property type="protein sequence ID" value="GLD59261.1"/>
    <property type="molecule type" value="Genomic_DNA"/>
</dbReference>
<dbReference type="Proteomes" id="UP001279410">
    <property type="component" value="Unassembled WGS sequence"/>
</dbReference>
<feature type="region of interest" description="Disordered" evidence="1">
    <location>
        <begin position="16"/>
        <end position="59"/>
    </location>
</feature>
<proteinExistence type="predicted"/>
<evidence type="ECO:0000313" key="3">
    <source>
        <dbReference type="Proteomes" id="UP001279410"/>
    </source>
</evidence>
<gene>
    <name evidence="2" type="ORF">AKAME5_001127400</name>
</gene>
<reference evidence="2" key="1">
    <citation type="submission" date="2022-08" db="EMBL/GenBank/DDBJ databases">
        <title>Genome sequencing of akame (Lates japonicus).</title>
        <authorList>
            <person name="Hashiguchi Y."/>
            <person name="Takahashi H."/>
        </authorList>
    </citation>
    <scope>NUCLEOTIDE SEQUENCE</scope>
    <source>
        <strain evidence="2">Kochi</strain>
    </source>
</reference>
<feature type="compositionally biased region" description="Basic and acidic residues" evidence="1">
    <location>
        <begin position="36"/>
        <end position="59"/>
    </location>
</feature>
<dbReference type="AlphaFoldDB" id="A0AAD3MSN5"/>
<protein>
    <submittedName>
        <fullName evidence="2">Uncharacterized protein</fullName>
    </submittedName>
</protein>
<organism evidence="2 3">
    <name type="scientific">Lates japonicus</name>
    <name type="common">Japanese lates</name>
    <dbReference type="NCBI Taxonomy" id="270547"/>
    <lineage>
        <taxon>Eukaryota</taxon>
        <taxon>Metazoa</taxon>
        <taxon>Chordata</taxon>
        <taxon>Craniata</taxon>
        <taxon>Vertebrata</taxon>
        <taxon>Euteleostomi</taxon>
        <taxon>Actinopterygii</taxon>
        <taxon>Neopterygii</taxon>
        <taxon>Teleostei</taxon>
        <taxon>Neoteleostei</taxon>
        <taxon>Acanthomorphata</taxon>
        <taxon>Carangaria</taxon>
        <taxon>Carangaria incertae sedis</taxon>
        <taxon>Centropomidae</taxon>
        <taxon>Lates</taxon>
    </lineage>
</organism>